<feature type="region of interest" description="Disordered" evidence="1">
    <location>
        <begin position="38"/>
        <end position="61"/>
    </location>
</feature>
<evidence type="ECO:0000313" key="3">
    <source>
        <dbReference type="Proteomes" id="UP000061018"/>
    </source>
</evidence>
<proteinExistence type="predicted"/>
<sequence>MRVGSSCWRCGGRYGGGAALTWGYVRILGDVRGRHEAGPAYGGGRRRAPAAPPLPGAATSR</sequence>
<gene>
    <name evidence="2" type="ORF">SAM23877_1608</name>
</gene>
<dbReference type="Proteomes" id="UP000061018">
    <property type="component" value="Chromosome"/>
</dbReference>
<reference evidence="3" key="1">
    <citation type="journal article" date="2015" name="J. Biotechnol.">
        <title>Complete genome sequence of Streptomyces ambofaciens ATCC 23877, the spiramycin producer.</title>
        <authorList>
            <person name="Thibessard A."/>
            <person name="Haas D."/>
            <person name="Gerbaud C."/>
            <person name="Aigle B."/>
            <person name="Lautru S."/>
            <person name="Pernodet J.L."/>
            <person name="Leblond P."/>
        </authorList>
    </citation>
    <scope>NUCLEOTIDE SEQUENCE [LARGE SCALE GENOMIC DNA]</scope>
    <source>
        <strain evidence="3">ATCC 23877 / 3486 / DSM 40053 / JCM 4204 / NBRC 12836 / NRRL B-2516</strain>
    </source>
</reference>
<organism evidence="2 3">
    <name type="scientific">Streptomyces ambofaciens (strain ATCC 23877 / 3486 / DSM 40053 / JCM 4204 / NBRC 12836 / NRRL B-2516)</name>
    <dbReference type="NCBI Taxonomy" id="278992"/>
    <lineage>
        <taxon>Bacteria</taxon>
        <taxon>Bacillati</taxon>
        <taxon>Actinomycetota</taxon>
        <taxon>Actinomycetes</taxon>
        <taxon>Kitasatosporales</taxon>
        <taxon>Streptomycetaceae</taxon>
        <taxon>Streptomyces</taxon>
    </lineage>
</organism>
<protein>
    <submittedName>
        <fullName evidence="2">Uncharacterized protein</fullName>
    </submittedName>
</protein>
<evidence type="ECO:0000256" key="1">
    <source>
        <dbReference type="SAM" id="MobiDB-lite"/>
    </source>
</evidence>
<evidence type="ECO:0000313" key="2">
    <source>
        <dbReference type="EMBL" id="AKZ54657.1"/>
    </source>
</evidence>
<dbReference type="EMBL" id="CP012382">
    <property type="protein sequence ID" value="AKZ54657.1"/>
    <property type="molecule type" value="Genomic_DNA"/>
</dbReference>
<name>A0A0K2AP93_STRA7</name>
<accession>A0A0K2AP93</accession>
<dbReference type="KEGG" id="samb:SAM23877_1608"/>
<dbReference type="AlphaFoldDB" id="A0A0K2AP93"/>